<keyword evidence="5" id="KW-0460">Magnesium</keyword>
<reference evidence="10" key="1">
    <citation type="submission" date="2013-08" db="EMBL/GenBank/DDBJ databases">
        <title>Oryza genome evolution.</title>
        <authorList>
            <person name="Wing R.A."/>
            <person name="Panaud O."/>
            <person name="Oliveira A.C."/>
        </authorList>
    </citation>
    <scope>NUCLEOTIDE SEQUENCE</scope>
</reference>
<dbReference type="Gene3D" id="1.25.40.10">
    <property type="entry name" value="Tetratricopeptide repeat domain"/>
    <property type="match status" value="6"/>
</dbReference>
<evidence type="ECO:0000256" key="8">
    <source>
        <dbReference type="PROSITE-ProRule" id="PRU00708"/>
    </source>
</evidence>
<dbReference type="InterPro" id="IPR002885">
    <property type="entry name" value="PPR_rpt"/>
</dbReference>
<dbReference type="Pfam" id="PF01535">
    <property type="entry name" value="PPR"/>
    <property type="match status" value="3"/>
</dbReference>
<evidence type="ECO:0000313" key="10">
    <source>
        <dbReference type="EnsemblPlants" id="OGLUM01G00110.1"/>
    </source>
</evidence>
<organism evidence="10">
    <name type="scientific">Oryza glumipatula</name>
    <dbReference type="NCBI Taxonomy" id="40148"/>
    <lineage>
        <taxon>Eukaryota</taxon>
        <taxon>Viridiplantae</taxon>
        <taxon>Streptophyta</taxon>
        <taxon>Embryophyta</taxon>
        <taxon>Tracheophyta</taxon>
        <taxon>Spermatophyta</taxon>
        <taxon>Magnoliopsida</taxon>
        <taxon>Liliopsida</taxon>
        <taxon>Poales</taxon>
        <taxon>Poaceae</taxon>
        <taxon>BOP clade</taxon>
        <taxon>Oryzoideae</taxon>
        <taxon>Oryzeae</taxon>
        <taxon>Oryzinae</taxon>
        <taxon>Oryza</taxon>
    </lineage>
</organism>
<evidence type="ECO:0000256" key="4">
    <source>
        <dbReference type="ARBA" id="ARBA00022801"/>
    </source>
</evidence>
<evidence type="ECO:0000313" key="11">
    <source>
        <dbReference type="Proteomes" id="UP000026961"/>
    </source>
</evidence>
<dbReference type="Pfam" id="PF13041">
    <property type="entry name" value="PPR_2"/>
    <property type="match status" value="4"/>
</dbReference>
<feature type="repeat" description="PPR" evidence="8">
    <location>
        <begin position="169"/>
        <end position="199"/>
    </location>
</feature>
<dbReference type="FunFam" id="1.10.720.60:FF:000001">
    <property type="entry name" value="Probable bifunctional methylthioribulose-1-phosphate dehydratase/enolase-phosphatase E1"/>
    <property type="match status" value="1"/>
</dbReference>
<dbReference type="FunFam" id="1.25.40.10:FF:000957">
    <property type="entry name" value="Pentatricopeptide repeat-containing protein At4g39530"/>
    <property type="match status" value="1"/>
</dbReference>
<dbReference type="InterPro" id="IPR023214">
    <property type="entry name" value="HAD_sf"/>
</dbReference>
<dbReference type="HOGENOM" id="CLU_002706_1_0_1"/>
<dbReference type="FunFam" id="1.25.40.10:FF:000031">
    <property type="entry name" value="Pentatricopeptide repeat-containing protein mitochondrial"/>
    <property type="match status" value="1"/>
</dbReference>
<keyword evidence="6" id="KW-0809">Transit peptide</keyword>
<dbReference type="GO" id="GO:0008270">
    <property type="term" value="F:zinc ion binding"/>
    <property type="evidence" value="ECO:0007669"/>
    <property type="project" value="InterPro"/>
</dbReference>
<dbReference type="PANTHER" id="PTHR47926:SF475">
    <property type="entry name" value="DYW DOMAIN-CONTAINING PROTEIN"/>
    <property type="match status" value="1"/>
</dbReference>
<dbReference type="GO" id="GO:0009451">
    <property type="term" value="P:RNA modification"/>
    <property type="evidence" value="ECO:0007669"/>
    <property type="project" value="InterPro"/>
</dbReference>
<keyword evidence="4" id="KW-0378">Hydrolase</keyword>
<evidence type="ECO:0000256" key="1">
    <source>
        <dbReference type="ARBA" id="ARBA00022605"/>
    </source>
</evidence>
<dbReference type="PANTHER" id="PTHR47926">
    <property type="entry name" value="PENTATRICOPEPTIDE REPEAT-CONTAINING PROTEIN"/>
    <property type="match status" value="1"/>
</dbReference>
<keyword evidence="11" id="KW-1185">Reference proteome</keyword>
<evidence type="ECO:0000256" key="2">
    <source>
        <dbReference type="ARBA" id="ARBA00022723"/>
    </source>
</evidence>
<dbReference type="NCBIfam" id="TIGR01691">
    <property type="entry name" value="enolase-ppase"/>
    <property type="match status" value="1"/>
</dbReference>
<feature type="repeat" description="PPR" evidence="8">
    <location>
        <begin position="402"/>
        <end position="436"/>
    </location>
</feature>
<dbReference type="FunFam" id="1.25.40.10:FF:001813">
    <property type="entry name" value="Putative pentatricopeptide repeat-containing protein"/>
    <property type="match status" value="1"/>
</dbReference>
<dbReference type="GO" id="GO:0003723">
    <property type="term" value="F:RNA binding"/>
    <property type="evidence" value="ECO:0007669"/>
    <property type="project" value="InterPro"/>
</dbReference>
<feature type="domain" description="DYW" evidence="9">
    <location>
        <begin position="718"/>
        <end position="789"/>
    </location>
</feature>
<dbReference type="PROSITE" id="PS51375">
    <property type="entry name" value="PPR"/>
    <property type="match status" value="8"/>
</dbReference>
<feature type="repeat" description="PPR" evidence="8">
    <location>
        <begin position="503"/>
        <end position="537"/>
    </location>
</feature>
<reference evidence="10" key="2">
    <citation type="submission" date="2015-04" db="UniProtKB">
        <authorList>
            <consortium name="EnsemblPlants"/>
        </authorList>
    </citation>
    <scope>IDENTIFICATION</scope>
</reference>
<dbReference type="SFLD" id="SFLDG01133">
    <property type="entry name" value="C1.5.4:_Enolase-phosphatase_Li"/>
    <property type="match status" value="1"/>
</dbReference>
<keyword evidence="2" id="KW-0479">Metal-binding</keyword>
<proteinExistence type="predicted"/>
<keyword evidence="3" id="KW-0677">Repeat</keyword>
<dbReference type="Gramene" id="OGLUM01G00110.1">
    <property type="protein sequence ID" value="OGLUM01G00110.1"/>
    <property type="gene ID" value="OGLUM01G00110"/>
</dbReference>
<dbReference type="InterPro" id="IPR011990">
    <property type="entry name" value="TPR-like_helical_dom_sf"/>
</dbReference>
<dbReference type="AlphaFoldDB" id="A0A0D9Y207"/>
<dbReference type="EnsemblPlants" id="OGLUM01G00110.1">
    <property type="protein sequence ID" value="OGLUM01G00110.1"/>
    <property type="gene ID" value="OGLUM01G00110"/>
</dbReference>
<feature type="repeat" description="PPR" evidence="8">
    <location>
        <begin position="640"/>
        <end position="674"/>
    </location>
</feature>
<dbReference type="eggNOG" id="KOG2630">
    <property type="taxonomic scope" value="Eukaryota"/>
</dbReference>
<sequence length="1176" mass="130134">MHPSKTTATVVANVAAAALPLPLPRAATPLDARMVKTGFDVLTYRLNLGFRSLLSSGHLHRARAMFDQMPHKNIFSLNLILSAYSSSGDLPAAQHLFLSSPHRNATTWTIMMRAHAAAGRTSDALSLFRAMLGEGVIPDRVTVTTVLNLPGCTVPSLHPFAIKFGLDTHVFVCNTLLDAYCKHGLLAAARRVFLEMHDKDAVTYNAMMMGCSKEGLHTQALQLFAAMRRAGIPATHFTFSSILTVAAGMAHLLLGHQVHALVLRSTSVLNVFVNNSLLDFYSKCDCLDDMRRLFDEMPERDNVSYNVIIAAYAWNQCAATVLRLFREMQKLGFDRQVLPYATMLSVAGSLPDVHIGKQIHAQLVLLGLASEDLLGNALIDMYSKCGMLDAAKSNFSNRSEKSANSWTALITGYVQNGQHEEALQLFSDMRRAGLRPDRATFSSIIKASSSLAMIGLGRQLHSYLIRSGYKSSVFSGSVLVDMYAKCGCLDEALRTFDEMPERNSISWNAVISAYAHYGEAKNAIKMFEGMLHCGFNPDSVTFLSVLAACSHNGLADECMKYFHLMKHQYSISPWKEHYACVIDTLGRVGCFSQVQKMLVEMPFKADPIIWTSILHSCRIHGNQELARVAADKLFGMEPTDATPYVILSNIYARAGQWEDAACVKKIMRDRGVRKESGYSWVEIKQKIYSFSSNDLTSPMIDEIKDELDRLYKEMDKQGYKPDITCALHMVDHELKLESLKYHSERLAIAFALMNTPAGKPIRIMKNLTACLDCHAVIKMISKIVNRDIIDHGIGAGFHSRMDAGTKPPWVRVQNPVFIVEVRIFQAWDKMNSHENDEAEALCFDSLCCILKASMRCEIGGLQGGERSMQVQMQMQQATTVLSSSSNRPWTLWCHPVPVVSSPSHAKNKKHGLRLRAGMAMASSELPDLSAIQRVVLDIEGTTTPISFVADVLFPYARDNVRRHLAATYGSSEETRADVALLRAQVEEDLAQGVDGAVAVPPDAEGEGEGAVVEALAANVESMIRADRKVTALKQLQGRIWRRGFDSGELRSEVYDDAADALRRWRAKAYIYSSGSREAQRLIFANTAAHGDLRDHLCGFFDTTIGAKREVSSYYEIWQTLGTDRPSQILFLTDVYQEAAAAKTAGLEVIISVRPGNAPLPDNHGFHTITSFAEISI</sequence>
<dbReference type="FunFam" id="1.25.40.10:FF:000285">
    <property type="entry name" value="Pentatricopeptide repeat-containing protein, chloroplastic"/>
    <property type="match status" value="1"/>
</dbReference>
<dbReference type="InterPro" id="IPR036412">
    <property type="entry name" value="HAD-like_sf"/>
</dbReference>
<name>A0A0D9Y207_9ORYZ</name>
<dbReference type="SUPFAM" id="SSF56784">
    <property type="entry name" value="HAD-like"/>
    <property type="match status" value="1"/>
</dbReference>
<dbReference type="SFLD" id="SFLDG01129">
    <property type="entry name" value="C1.5:_HAD__Beta-PGM__Phosphata"/>
    <property type="match status" value="1"/>
</dbReference>
<dbReference type="Pfam" id="PF14432">
    <property type="entry name" value="DYW_deaminase"/>
    <property type="match status" value="1"/>
</dbReference>
<feature type="repeat" description="PPR" evidence="8">
    <location>
        <begin position="104"/>
        <end position="138"/>
    </location>
</feature>
<evidence type="ECO:0000256" key="3">
    <source>
        <dbReference type="ARBA" id="ARBA00022737"/>
    </source>
</evidence>
<dbReference type="SUPFAM" id="SSF48452">
    <property type="entry name" value="TPR-like"/>
    <property type="match status" value="1"/>
</dbReference>
<feature type="repeat" description="PPR" evidence="8">
    <location>
        <begin position="472"/>
        <end position="502"/>
    </location>
</feature>
<dbReference type="FunFam" id="1.25.40.10:FF:001404">
    <property type="entry name" value="Putative pentatricopeptide repeat-containing protein"/>
    <property type="match status" value="1"/>
</dbReference>
<dbReference type="Gene3D" id="3.40.50.1000">
    <property type="entry name" value="HAD superfamily/HAD-like"/>
    <property type="match status" value="1"/>
</dbReference>
<dbReference type="SFLD" id="SFLDF00044">
    <property type="entry name" value="enolase-phosphatase"/>
    <property type="match status" value="1"/>
</dbReference>
<keyword evidence="7" id="KW-0486">Methionine biosynthesis</keyword>
<dbReference type="Pfam" id="PF20431">
    <property type="entry name" value="E_motif"/>
    <property type="match status" value="1"/>
</dbReference>
<feature type="repeat" description="PPR" evidence="8">
    <location>
        <begin position="200"/>
        <end position="234"/>
    </location>
</feature>
<dbReference type="CDD" id="cd01629">
    <property type="entry name" value="HAD_EP"/>
    <property type="match status" value="1"/>
</dbReference>
<dbReference type="GO" id="GO:0000287">
    <property type="term" value="F:magnesium ion binding"/>
    <property type="evidence" value="ECO:0007669"/>
    <property type="project" value="InterPro"/>
</dbReference>
<dbReference type="SFLD" id="SFLDS00003">
    <property type="entry name" value="Haloacid_Dehalogenase"/>
    <property type="match status" value="1"/>
</dbReference>
<reference evidence="10" key="3">
    <citation type="submission" date="2018-05" db="EMBL/GenBank/DDBJ databases">
        <title>OgluRS3 (Oryza glumaepatula Reference Sequence Version 3).</title>
        <authorList>
            <person name="Zhang J."/>
            <person name="Kudrna D."/>
            <person name="Lee S."/>
            <person name="Talag J."/>
            <person name="Welchert J."/>
            <person name="Wing R.A."/>
        </authorList>
    </citation>
    <scope>NUCLEOTIDE SEQUENCE [LARGE SCALE GENOMIC DNA]</scope>
</reference>
<evidence type="ECO:0000259" key="9">
    <source>
        <dbReference type="Pfam" id="PF14432"/>
    </source>
</evidence>
<accession>A0A0D9Y207</accession>
<dbReference type="InterPro" id="IPR032867">
    <property type="entry name" value="DYW_dom"/>
</dbReference>
<evidence type="ECO:0000256" key="6">
    <source>
        <dbReference type="ARBA" id="ARBA00022946"/>
    </source>
</evidence>
<protein>
    <recommendedName>
        <fullName evidence="9">DYW domain-containing protein</fullName>
    </recommendedName>
</protein>
<dbReference type="InterPro" id="IPR046960">
    <property type="entry name" value="PPR_At4g14850-like_plant"/>
</dbReference>
<dbReference type="InterPro" id="IPR046848">
    <property type="entry name" value="E_motif"/>
</dbReference>
<dbReference type="Proteomes" id="UP000026961">
    <property type="component" value="Chromosome 1"/>
</dbReference>
<dbReference type="STRING" id="40148.A0A0D9Y207"/>
<dbReference type="Gene3D" id="1.10.720.60">
    <property type="match status" value="1"/>
</dbReference>
<dbReference type="GO" id="GO:0043874">
    <property type="term" value="F:acireductone synthase activity"/>
    <property type="evidence" value="ECO:0007669"/>
    <property type="project" value="InterPro"/>
</dbReference>
<dbReference type="NCBIfam" id="TIGR00756">
    <property type="entry name" value="PPR"/>
    <property type="match status" value="6"/>
</dbReference>
<evidence type="ECO:0000256" key="7">
    <source>
        <dbReference type="ARBA" id="ARBA00023167"/>
    </source>
</evidence>
<dbReference type="GO" id="GO:0019509">
    <property type="term" value="P:L-methionine salvage from methylthioadenosine"/>
    <property type="evidence" value="ECO:0007669"/>
    <property type="project" value="InterPro"/>
</dbReference>
<feature type="repeat" description="PPR" evidence="8">
    <location>
        <begin position="301"/>
        <end position="335"/>
    </location>
</feature>
<dbReference type="FunFam" id="1.25.40.10:FF:000958">
    <property type="entry name" value="Pentatricopeptide repeat-containing protein At4g39530"/>
    <property type="match status" value="1"/>
</dbReference>
<dbReference type="InterPro" id="IPR023943">
    <property type="entry name" value="Enolase-ppase_E1"/>
</dbReference>
<dbReference type="eggNOG" id="KOG4197">
    <property type="taxonomic scope" value="Eukaryota"/>
</dbReference>
<evidence type="ECO:0000256" key="5">
    <source>
        <dbReference type="ARBA" id="ARBA00022842"/>
    </source>
</evidence>
<keyword evidence="1" id="KW-0028">Amino-acid biosynthesis</keyword>